<dbReference type="InterPro" id="IPR004161">
    <property type="entry name" value="EFTu-like_2"/>
</dbReference>
<evidence type="ECO:0000259" key="1">
    <source>
        <dbReference type="Pfam" id="PF03144"/>
    </source>
</evidence>
<dbReference type="Gene3D" id="2.40.30.10">
    <property type="entry name" value="Translation factors"/>
    <property type="match status" value="1"/>
</dbReference>
<dbReference type="GO" id="GO:0003746">
    <property type="term" value="F:translation elongation factor activity"/>
    <property type="evidence" value="ECO:0007669"/>
    <property type="project" value="UniProtKB-KW"/>
</dbReference>
<organism evidence="2 3">
    <name type="scientific">Candidatus Micrarchaeum acidiphilum ARMAN-2</name>
    <dbReference type="NCBI Taxonomy" id="425595"/>
    <lineage>
        <taxon>Archaea</taxon>
        <taxon>Candidatus Micrarchaeota</taxon>
        <taxon>Candidatus Micrarchaeia</taxon>
        <taxon>Candidatus Micrarchaeales</taxon>
        <taxon>Candidatus Micrarchaeaceae</taxon>
        <taxon>Candidatus Micrarchaeum</taxon>
    </lineage>
</organism>
<feature type="domain" description="Translation elongation factor EFTu-like" evidence="1">
    <location>
        <begin position="146"/>
        <end position="211"/>
    </location>
</feature>
<keyword evidence="2" id="KW-0251">Elongation factor</keyword>
<keyword evidence="2" id="KW-0648">Protein biosynthesis</keyword>
<dbReference type="PANTHER" id="PTHR43721:SF11">
    <property type="entry name" value="SELENOCYSTEINE-SPECIFIC ELONGATION FACTOR"/>
    <property type="match status" value="1"/>
</dbReference>
<accession>C7DG48</accession>
<dbReference type="Pfam" id="PF03144">
    <property type="entry name" value="GTP_EFTU_D2"/>
    <property type="match status" value="1"/>
</dbReference>
<dbReference type="Proteomes" id="UP000332487">
    <property type="component" value="Unassembled WGS sequence"/>
</dbReference>
<protein>
    <submittedName>
        <fullName evidence="2">Elongation factor Tu domain 2 protein</fullName>
    </submittedName>
</protein>
<reference evidence="2 3" key="1">
    <citation type="journal article" date="2009" name="Genome Biol.">
        <title>Community-wide analysis of microbial genome sequence signatures.</title>
        <authorList>
            <person name="Dick G.J."/>
            <person name="Andersson A.F."/>
            <person name="Baker B.J."/>
            <person name="Simmons S.L."/>
            <person name="Thomas B.C."/>
            <person name="Yelton A.P."/>
            <person name="Banfield J.F."/>
        </authorList>
    </citation>
    <scope>NUCLEOTIDE SEQUENCE [LARGE SCALE GENOMIC DNA]</scope>
    <source>
        <strain evidence="2">ARMAN-2</strain>
    </source>
</reference>
<dbReference type="PANTHER" id="PTHR43721">
    <property type="entry name" value="ELONGATION FACTOR TU-RELATED"/>
    <property type="match status" value="1"/>
</dbReference>
<dbReference type="AlphaFoldDB" id="C7DG48"/>
<proteinExistence type="predicted"/>
<dbReference type="GO" id="GO:0001514">
    <property type="term" value="P:selenocysteine incorporation"/>
    <property type="evidence" value="ECO:0007669"/>
    <property type="project" value="TreeGrafter"/>
</dbReference>
<dbReference type="InterPro" id="IPR050055">
    <property type="entry name" value="EF-Tu_GTPase"/>
</dbReference>
<sequence>MHIVISVPLDPGLAGMLGKKGSENGIAFYNGSFQDSTIVALQPTSIEDKFYSMPESILVSDAVLLSTSALDRKFGEALVAASQSGKKVLFTDENEIKGMAASAGMTDFEIVSRDSVLLKVLTLRTRSEEGSPIIYVDKSFTVNGVGTVVLGIVRSGVLKVHDKLICADGTEAAVRSIQSQDRDFPSAGPGTRVGIALKGVQPSSISKGDVLSTERIRPAEEIECKIRASGIAKEEIKEGKVYSIVANFFHTSAKVISIKGETIAMRLDRPMQRIPGDRALLFRDAPPRVFAGIDL</sequence>
<dbReference type="SUPFAM" id="SSF50447">
    <property type="entry name" value="Translation proteins"/>
    <property type="match status" value="1"/>
</dbReference>
<keyword evidence="3" id="KW-1185">Reference proteome</keyword>
<dbReference type="InterPro" id="IPR009000">
    <property type="entry name" value="Transl_B-barrel_sf"/>
</dbReference>
<dbReference type="EMBL" id="GG697236">
    <property type="protein sequence ID" value="EET90518.1"/>
    <property type="molecule type" value="Genomic_DNA"/>
</dbReference>
<reference evidence="2 3" key="2">
    <citation type="journal article" date="2010" name="Proc. Natl. Acad. Sci. U.S.A.">
        <title>Enigmatic, ultrasmall, uncultivated Archaea.</title>
        <authorList>
            <person name="Baker B.J."/>
            <person name="Comolli L.R."/>
            <person name="Dick G.J."/>
            <person name="Hauser L.J."/>
            <person name="Hyatt D."/>
            <person name="Dill B.D."/>
            <person name="Land M.L."/>
            <person name="Verberkmoes N.C."/>
            <person name="Hettich R.L."/>
            <person name="Banfield J.F."/>
        </authorList>
    </citation>
    <scope>NUCLEOTIDE SEQUENCE [LARGE SCALE GENOMIC DNA]</scope>
    <source>
        <strain evidence="2">ARMAN-2</strain>
    </source>
</reference>
<name>C7DG48_MICA2</name>
<gene>
    <name evidence="2" type="ORF">UNLARM2_0052</name>
</gene>
<dbReference type="GO" id="GO:0005525">
    <property type="term" value="F:GTP binding"/>
    <property type="evidence" value="ECO:0007669"/>
    <property type="project" value="InterPro"/>
</dbReference>
<evidence type="ECO:0000313" key="2">
    <source>
        <dbReference type="EMBL" id="EET90518.1"/>
    </source>
</evidence>
<evidence type="ECO:0000313" key="3">
    <source>
        <dbReference type="Proteomes" id="UP000332487"/>
    </source>
</evidence>